<reference evidence="3" key="1">
    <citation type="submission" date="2015-09" db="EMBL/GenBank/DDBJ databases">
        <authorList>
            <person name="Rodrigo-Torres L."/>
            <person name="Arahal D.R."/>
        </authorList>
    </citation>
    <scope>NUCLEOTIDE SEQUENCE [LARGE SCALE GENOMIC DNA]</scope>
    <source>
        <strain evidence="3">CECT 5091</strain>
    </source>
</reference>
<name>A0A0P1IWU8_9RHOB</name>
<dbReference type="AlphaFoldDB" id="A0A0P1IWU8"/>
<keyword evidence="1" id="KW-0472">Membrane</keyword>
<accession>A0A0P1IWU8</accession>
<keyword evidence="1" id="KW-0812">Transmembrane</keyword>
<protein>
    <submittedName>
        <fullName evidence="2">Uncharacterized protein</fullName>
    </submittedName>
</protein>
<dbReference type="Proteomes" id="UP000051260">
    <property type="component" value="Unassembled WGS sequence"/>
</dbReference>
<proteinExistence type="predicted"/>
<dbReference type="STRING" id="1715692.RUE5091_03507"/>
<dbReference type="EMBL" id="CYUD01000012">
    <property type="protein sequence ID" value="CUK12292.1"/>
    <property type="molecule type" value="Genomic_DNA"/>
</dbReference>
<keyword evidence="1" id="KW-1133">Transmembrane helix</keyword>
<feature type="transmembrane region" description="Helical" evidence="1">
    <location>
        <begin position="78"/>
        <end position="99"/>
    </location>
</feature>
<sequence length="141" mass="15815">MDSRLFFVAICNYRQYVVTGAVLEEAAMTGKQLEFDQRVHRLNKKHAKLSRGYRATMRKDGLVVMKPQRVKSAVPAKLLLICLAGLFAFKVFLLTSLGASAYQYRVDSLAQGTSVEQAGAWLMQIDPVSEFLASYINNLIH</sequence>
<gene>
    <name evidence="2" type="ORF">RUE5091_03507</name>
</gene>
<evidence type="ECO:0000313" key="2">
    <source>
        <dbReference type="EMBL" id="CUK12292.1"/>
    </source>
</evidence>
<organism evidence="2 3">
    <name type="scientific">Ruegeria denitrificans</name>
    <dbReference type="NCBI Taxonomy" id="1715692"/>
    <lineage>
        <taxon>Bacteria</taxon>
        <taxon>Pseudomonadati</taxon>
        <taxon>Pseudomonadota</taxon>
        <taxon>Alphaproteobacteria</taxon>
        <taxon>Rhodobacterales</taxon>
        <taxon>Roseobacteraceae</taxon>
        <taxon>Ruegeria</taxon>
    </lineage>
</organism>
<evidence type="ECO:0000256" key="1">
    <source>
        <dbReference type="SAM" id="Phobius"/>
    </source>
</evidence>
<keyword evidence="3" id="KW-1185">Reference proteome</keyword>
<evidence type="ECO:0000313" key="3">
    <source>
        <dbReference type="Proteomes" id="UP000051260"/>
    </source>
</evidence>